<accession>A0ABW0UDJ0</accession>
<name>A0ABW0UDJ0_9STRE</name>
<feature type="transmembrane region" description="Helical" evidence="1">
    <location>
        <begin position="6"/>
        <end position="27"/>
    </location>
</feature>
<gene>
    <name evidence="2" type="ORF">ACFPQ3_08555</name>
</gene>
<evidence type="ECO:0000256" key="1">
    <source>
        <dbReference type="SAM" id="Phobius"/>
    </source>
</evidence>
<evidence type="ECO:0000313" key="2">
    <source>
        <dbReference type="EMBL" id="MFC5631611.1"/>
    </source>
</evidence>
<keyword evidence="1" id="KW-0472">Membrane</keyword>
<dbReference type="RefSeq" id="WP_156805991.1">
    <property type="nucleotide sequence ID" value="NZ_JBHSOJ010000023.1"/>
</dbReference>
<feature type="transmembrane region" description="Helical" evidence="1">
    <location>
        <begin position="59"/>
        <end position="80"/>
    </location>
</feature>
<keyword evidence="3" id="KW-1185">Reference proteome</keyword>
<reference evidence="3" key="1">
    <citation type="journal article" date="2019" name="Int. J. Syst. Evol. Microbiol.">
        <title>The Global Catalogue of Microorganisms (GCM) 10K type strain sequencing project: providing services to taxonomists for standard genome sequencing and annotation.</title>
        <authorList>
            <consortium name="The Broad Institute Genomics Platform"/>
            <consortium name="The Broad Institute Genome Sequencing Center for Infectious Disease"/>
            <person name="Wu L."/>
            <person name="Ma J."/>
        </authorList>
    </citation>
    <scope>NUCLEOTIDE SEQUENCE [LARGE SCALE GENOMIC DNA]</scope>
    <source>
        <strain evidence="3">DT43</strain>
    </source>
</reference>
<sequence length="109" mass="12076">MRVFVLVILGVYLTLVTLMAVSGHFVGKIITKRNMLMTVFAVVVTIAFTYIYLGQHQPAGIYGVAGGLFGISAIALNNGIAMHQRPNVKHHVIRMLINIVFLVFLYMVK</sequence>
<dbReference type="Proteomes" id="UP001596110">
    <property type="component" value="Unassembled WGS sequence"/>
</dbReference>
<evidence type="ECO:0000313" key="3">
    <source>
        <dbReference type="Proteomes" id="UP001596110"/>
    </source>
</evidence>
<feature type="transmembrane region" description="Helical" evidence="1">
    <location>
        <begin position="92"/>
        <end position="108"/>
    </location>
</feature>
<organism evidence="2 3">
    <name type="scientific">Streptococcus caledonicus</name>
    <dbReference type="NCBI Taxonomy" id="2614158"/>
    <lineage>
        <taxon>Bacteria</taxon>
        <taxon>Bacillati</taxon>
        <taxon>Bacillota</taxon>
        <taxon>Bacilli</taxon>
        <taxon>Lactobacillales</taxon>
        <taxon>Streptococcaceae</taxon>
        <taxon>Streptococcus</taxon>
    </lineage>
</organism>
<protein>
    <submittedName>
        <fullName evidence="2">Uncharacterized protein</fullName>
    </submittedName>
</protein>
<dbReference type="EMBL" id="JBHSOJ010000023">
    <property type="protein sequence ID" value="MFC5631611.1"/>
    <property type="molecule type" value="Genomic_DNA"/>
</dbReference>
<proteinExistence type="predicted"/>
<feature type="transmembrane region" description="Helical" evidence="1">
    <location>
        <begin position="34"/>
        <end position="53"/>
    </location>
</feature>
<comment type="caution">
    <text evidence="2">The sequence shown here is derived from an EMBL/GenBank/DDBJ whole genome shotgun (WGS) entry which is preliminary data.</text>
</comment>
<keyword evidence="1" id="KW-1133">Transmembrane helix</keyword>
<keyword evidence="1" id="KW-0812">Transmembrane</keyword>